<feature type="compositionally biased region" description="Pro residues" evidence="1">
    <location>
        <begin position="227"/>
        <end position="237"/>
    </location>
</feature>
<dbReference type="AlphaFoldDB" id="A0A1I5Z7X6"/>
<sequence>MEHVRDSSLRDIGACGLVWEGVVRGARGSLSRLGGSLLSSRLELGSAASVHVVLCGEGAVRGCSWIAAHARRSLPPSQRTARRIPGTGYDGRLRTSDPCRNATARHLARARLSSAVHENGSVREHTRADVWLATATCTRGLGPGLVPGLRLAMAIRARGLGPGLVPGVRLVTATRVRWFAELVAGSPSGRQLTPGGCSNGSRTQQPARSPSPYGWPVPVTGRSSDPSPSPPAPVLPG</sequence>
<name>A0A1I5Z7X6_9PSEU</name>
<evidence type="ECO:0000313" key="3">
    <source>
        <dbReference type="Proteomes" id="UP000199137"/>
    </source>
</evidence>
<feature type="compositionally biased region" description="Polar residues" evidence="1">
    <location>
        <begin position="199"/>
        <end position="208"/>
    </location>
</feature>
<dbReference type="STRING" id="112413.SAMN05421854_11462"/>
<gene>
    <name evidence="2" type="ORF">SAMN05421854_11462</name>
</gene>
<dbReference type="Proteomes" id="UP000199137">
    <property type="component" value="Unassembled WGS sequence"/>
</dbReference>
<reference evidence="2 3" key="1">
    <citation type="submission" date="2016-10" db="EMBL/GenBank/DDBJ databases">
        <authorList>
            <person name="de Groot N.N."/>
        </authorList>
    </citation>
    <scope>NUCLEOTIDE SEQUENCE [LARGE SCALE GENOMIC DNA]</scope>
    <source>
        <strain evidence="2 3">DSM 44637</strain>
    </source>
</reference>
<dbReference type="EMBL" id="FOWC01000014">
    <property type="protein sequence ID" value="SFQ52562.1"/>
    <property type="molecule type" value="Genomic_DNA"/>
</dbReference>
<evidence type="ECO:0000313" key="2">
    <source>
        <dbReference type="EMBL" id="SFQ52562.1"/>
    </source>
</evidence>
<evidence type="ECO:0000256" key="1">
    <source>
        <dbReference type="SAM" id="MobiDB-lite"/>
    </source>
</evidence>
<organism evidence="2 3">
    <name type="scientific">Amycolatopsis rubida</name>
    <dbReference type="NCBI Taxonomy" id="112413"/>
    <lineage>
        <taxon>Bacteria</taxon>
        <taxon>Bacillati</taxon>
        <taxon>Actinomycetota</taxon>
        <taxon>Actinomycetes</taxon>
        <taxon>Pseudonocardiales</taxon>
        <taxon>Pseudonocardiaceae</taxon>
        <taxon>Amycolatopsis</taxon>
    </lineage>
</organism>
<accession>A0A1I5Z7X6</accession>
<protein>
    <submittedName>
        <fullName evidence="2">Uncharacterized protein</fullName>
    </submittedName>
</protein>
<proteinExistence type="predicted"/>
<feature type="region of interest" description="Disordered" evidence="1">
    <location>
        <begin position="189"/>
        <end position="237"/>
    </location>
</feature>